<proteinExistence type="predicted"/>
<keyword evidence="1" id="KW-0812">Transmembrane</keyword>
<dbReference type="EMBL" id="JACMHY010000003">
    <property type="protein sequence ID" value="MBC2865550.1"/>
    <property type="molecule type" value="Genomic_DNA"/>
</dbReference>
<keyword evidence="1" id="KW-1133">Transmembrane helix</keyword>
<evidence type="ECO:0000313" key="2">
    <source>
        <dbReference type="EMBL" id="MBC2865550.1"/>
    </source>
</evidence>
<evidence type="ECO:0000313" key="3">
    <source>
        <dbReference type="Proteomes" id="UP000517694"/>
    </source>
</evidence>
<evidence type="ECO:0000256" key="1">
    <source>
        <dbReference type="SAM" id="Phobius"/>
    </source>
</evidence>
<keyword evidence="3" id="KW-1185">Reference proteome</keyword>
<sequence length="76" mass="8453">MYAMVALPTDPRGRGRTILDPLSWLFIPLLTGLMASLWNCCSGRTRRADVWSDVQRYDRVREALGRAVSSVTAPSA</sequence>
<reference evidence="2 3" key="1">
    <citation type="submission" date="2020-08" db="EMBL/GenBank/DDBJ databases">
        <title>Whole-Genome Sequence of French Clinical Streptomyces mexicanus Strain Q0842.</title>
        <authorList>
            <person name="Boxberger M."/>
            <person name="La Scola B."/>
        </authorList>
    </citation>
    <scope>NUCLEOTIDE SEQUENCE [LARGE SCALE GENOMIC DNA]</scope>
    <source>
        <strain evidence="2 3">Marseille-Q0842</strain>
    </source>
</reference>
<dbReference type="AlphaFoldDB" id="A0A7X1HZJ3"/>
<gene>
    <name evidence="2" type="ORF">H1R13_11215</name>
</gene>
<comment type="caution">
    <text evidence="2">The sequence shown here is derived from an EMBL/GenBank/DDBJ whole genome shotgun (WGS) entry which is preliminary data.</text>
</comment>
<dbReference type="OrthoDB" id="3873200at2"/>
<keyword evidence="1" id="KW-0472">Membrane</keyword>
<organism evidence="2 3">
    <name type="scientific">Streptomyces mexicanus</name>
    <dbReference type="NCBI Taxonomy" id="178566"/>
    <lineage>
        <taxon>Bacteria</taxon>
        <taxon>Bacillati</taxon>
        <taxon>Actinomycetota</taxon>
        <taxon>Actinomycetes</taxon>
        <taxon>Kitasatosporales</taxon>
        <taxon>Streptomycetaceae</taxon>
        <taxon>Streptomyces</taxon>
    </lineage>
</organism>
<name>A0A7X1HZJ3_9ACTN</name>
<feature type="transmembrane region" description="Helical" evidence="1">
    <location>
        <begin position="22"/>
        <end position="41"/>
    </location>
</feature>
<dbReference type="Proteomes" id="UP000517694">
    <property type="component" value="Unassembled WGS sequence"/>
</dbReference>
<accession>A0A7X1HZJ3</accession>
<protein>
    <submittedName>
        <fullName evidence="2">Uncharacterized protein</fullName>
    </submittedName>
</protein>